<dbReference type="Proteomes" id="UP001243364">
    <property type="component" value="Unassembled WGS sequence"/>
</dbReference>
<feature type="region of interest" description="Disordered" evidence="1">
    <location>
        <begin position="1"/>
        <end position="23"/>
    </location>
</feature>
<feature type="region of interest" description="Disordered" evidence="1">
    <location>
        <begin position="152"/>
        <end position="190"/>
    </location>
</feature>
<feature type="region of interest" description="Disordered" evidence="1">
    <location>
        <begin position="79"/>
        <end position="109"/>
    </location>
</feature>
<evidence type="ECO:0000313" key="2">
    <source>
        <dbReference type="EMBL" id="MDQ0687590.1"/>
    </source>
</evidence>
<evidence type="ECO:0000313" key="3">
    <source>
        <dbReference type="Proteomes" id="UP001243364"/>
    </source>
</evidence>
<feature type="compositionally biased region" description="Basic and acidic residues" evidence="1">
    <location>
        <begin position="81"/>
        <end position="91"/>
    </location>
</feature>
<proteinExistence type="predicted"/>
<name>A0ABU0QA92_STRAH</name>
<dbReference type="EMBL" id="JAUSYA010000001">
    <property type="protein sequence ID" value="MDQ0687590.1"/>
    <property type="molecule type" value="Genomic_DNA"/>
</dbReference>
<evidence type="ECO:0000256" key="1">
    <source>
        <dbReference type="SAM" id="MobiDB-lite"/>
    </source>
</evidence>
<sequence>MPKWTVRPYGLASGSGLPSGRERRRLVDGGVVGAGEVGGTAPQLGQHRAERLEHLAGRGAGGERPAGLEHRKRVLPAVGEAARDDPVEQGRPRGVRGPPPGEPPVPGGVVPRTPVESGAGVREDLLLDLEGLLRVEAQHALGGGDLVRAERRAVRRPGVPGVRRGPGDDRAQRDDRRAAGLGPRRPQGRVERGDVDVAVPGRLDALGVPAVGGVPPQHVLGERGGGVALDGDVVVVVDEDEVAELLVAGQRGGLGRDALLKVAVGDDAPDRVVEGGLAPRGVGVEQTALVARGHRHAHGVGDTLAERPGRRLDAGGVPVLGVSGRLRAVRAEALQVRQLQLVAGEEELGVEGQRGVSRGQHEAVAPGPLRIGRIVPHHLLKDRVGDRGQTHGRSGMPVAHLLHGVGRQQSGGVDRTPVGFGPGEVVRRLRAHLQEILDGSGSAALTCSNLKV</sequence>
<keyword evidence="3" id="KW-1185">Reference proteome</keyword>
<reference evidence="2 3" key="1">
    <citation type="submission" date="2023-07" db="EMBL/GenBank/DDBJ databases">
        <title>Comparative genomics of wheat-associated soil bacteria to identify genetic determinants of phenazine resistance.</title>
        <authorList>
            <person name="Mouncey N."/>
        </authorList>
    </citation>
    <scope>NUCLEOTIDE SEQUENCE [LARGE SCALE GENOMIC DNA]</scope>
    <source>
        <strain evidence="2 3">W4I19-2</strain>
    </source>
</reference>
<feature type="compositionally biased region" description="Pro residues" evidence="1">
    <location>
        <begin position="97"/>
        <end position="106"/>
    </location>
</feature>
<protein>
    <submittedName>
        <fullName evidence="2">Uncharacterized protein</fullName>
    </submittedName>
</protein>
<gene>
    <name evidence="2" type="ORF">QFZ56_006553</name>
</gene>
<feature type="compositionally biased region" description="Basic and acidic residues" evidence="1">
    <location>
        <begin position="165"/>
        <end position="178"/>
    </location>
</feature>
<organism evidence="2 3">
    <name type="scientific">Streptomyces achromogenes</name>
    <dbReference type="NCBI Taxonomy" id="67255"/>
    <lineage>
        <taxon>Bacteria</taxon>
        <taxon>Bacillati</taxon>
        <taxon>Actinomycetota</taxon>
        <taxon>Actinomycetes</taxon>
        <taxon>Kitasatosporales</taxon>
        <taxon>Streptomycetaceae</taxon>
        <taxon>Streptomyces</taxon>
    </lineage>
</organism>
<comment type="caution">
    <text evidence="2">The sequence shown here is derived from an EMBL/GenBank/DDBJ whole genome shotgun (WGS) entry which is preliminary data.</text>
</comment>
<accession>A0ABU0QA92</accession>